<dbReference type="PANTHER" id="PTHR34934">
    <property type="entry name" value="FLAVIN-DEPENDENT THYMIDYLATE SYNTHASE"/>
    <property type="match status" value="1"/>
</dbReference>
<reference evidence="1 2" key="1">
    <citation type="journal article" date="2019" name="ISME J.">
        <title>Genome analyses of uncultured TG2/ZB3 bacteria in 'Margulisbacteria' specifically attached to ectosymbiotic spirochetes of protists in the termite gut.</title>
        <authorList>
            <person name="Utami Y.D."/>
            <person name="Kuwahara H."/>
            <person name="Igai K."/>
            <person name="Murakami T."/>
            <person name="Sugaya K."/>
            <person name="Morikawa T."/>
            <person name="Nagura Y."/>
            <person name="Yuki M."/>
            <person name="Deevong P."/>
            <person name="Inoue T."/>
            <person name="Kihara K."/>
            <person name="Lo N."/>
            <person name="Yamada A."/>
            <person name="Ohkuma M."/>
            <person name="Hongoh Y."/>
        </authorList>
    </citation>
    <scope>NUCLEOTIDE SEQUENCE [LARGE SCALE GENOMIC DNA]</scope>
    <source>
        <strain evidence="1">HsPyr-01</strain>
    </source>
</reference>
<dbReference type="GO" id="GO:0006231">
    <property type="term" value="P:dTMP biosynthetic process"/>
    <property type="evidence" value="ECO:0007669"/>
    <property type="project" value="InterPro"/>
</dbReference>
<dbReference type="AlphaFoldDB" id="A0A388T8R1"/>
<proteinExistence type="predicted"/>
<comment type="caution">
    <text evidence="1">The sequence shown here is derived from an EMBL/GenBank/DDBJ whole genome shotgun (WGS) entry which is preliminary data.</text>
</comment>
<evidence type="ECO:0000313" key="1">
    <source>
        <dbReference type="EMBL" id="GBR72399.1"/>
    </source>
</evidence>
<dbReference type="InterPro" id="IPR003669">
    <property type="entry name" value="Thymidylate_synthase_ThyX"/>
</dbReference>
<gene>
    <name evidence="1" type="primary">thyX</name>
    <name evidence="1" type="ORF">HP1_095</name>
</gene>
<protein>
    <submittedName>
        <fullName evidence="1">FAD-dependent thymidylate synthase</fullName>
    </submittedName>
</protein>
<name>A0A388T8R1_9BACT</name>
<dbReference type="PROSITE" id="PS51331">
    <property type="entry name" value="THYX"/>
    <property type="match status" value="2"/>
</dbReference>
<dbReference type="Proteomes" id="UP000276170">
    <property type="component" value="Unassembled WGS sequence"/>
</dbReference>
<dbReference type="EMBL" id="BGZM01000011">
    <property type="protein sequence ID" value="GBR72399.1"/>
    <property type="molecule type" value="Genomic_DNA"/>
</dbReference>
<keyword evidence="2" id="KW-1185">Reference proteome</keyword>
<dbReference type="Gene3D" id="3.30.1360.170">
    <property type="match status" value="2"/>
</dbReference>
<dbReference type="GO" id="GO:0004799">
    <property type="term" value="F:thymidylate synthase activity"/>
    <property type="evidence" value="ECO:0007669"/>
    <property type="project" value="TreeGrafter"/>
</dbReference>
<dbReference type="GO" id="GO:0070402">
    <property type="term" value="F:NADPH binding"/>
    <property type="evidence" value="ECO:0007669"/>
    <property type="project" value="TreeGrafter"/>
</dbReference>
<dbReference type="SUPFAM" id="SSF69796">
    <property type="entry name" value="Thymidylate synthase-complementing protein Thy1"/>
    <property type="match status" value="2"/>
</dbReference>
<dbReference type="CDD" id="cd20175">
    <property type="entry name" value="ThyX"/>
    <property type="match status" value="2"/>
</dbReference>
<organism evidence="1 2">
    <name type="scientific">Candidatus Termititenax spirochaetophilus</name>
    <dbReference type="NCBI Taxonomy" id="2218522"/>
    <lineage>
        <taxon>Bacteria</taxon>
        <taxon>Bacillati</taxon>
        <taxon>Candidatus Margulisiibacteriota</taxon>
        <taxon>Candidatus Termititenacia</taxon>
        <taxon>Candidatus Termititenacales</taxon>
        <taxon>Candidatus Termititenacaceae</taxon>
        <taxon>Candidatus Termititenax</taxon>
    </lineage>
</organism>
<sequence length="494" mass="56495">MKVILSGYNLDAEVIDELKASSPARLDITPETLSAAYARISRDPRPVNELRHAARAEIEKSRKSNQAIIFGLGHSSVAEHAVFNFDVLEVSRYAMEELEKFRLVSFTEKSQRYITLDSAYHTPAELKGTRFEAAFHALLKEQNELYFRLFEKLKVYVYTKYADLAQDPKNKNLLEGYAKEDARYITSLAMCSQAGMTINARNLEKMLRRFASHPLAELKKLGQSLHALVKDITPSIIKYPEANAYDQNTYPELAEYCQKAARQYKTKQRQTASCVLVDHTKDGDNKILTALLVKTAGLDWTNAYTLIKKMSKKQKLELFKISIKNMQIWDQLLREYELVDLTYELIVSASCFAQLKRHRMATLITGQYEPRLSLRIPPAVSAVGMSAEFRRLGQKTAKLHAEIKKEIPAVADYVLTNAHQRRMLCKVNLRELYHISRLREDSHAQWDIRQIAALMSAAARKALPLTASFLVRHIGTAHDYSFLSDQLAETRRLF</sequence>
<dbReference type="Pfam" id="PF02511">
    <property type="entry name" value="Thy1"/>
    <property type="match status" value="2"/>
</dbReference>
<dbReference type="PANTHER" id="PTHR34934:SF1">
    <property type="entry name" value="FLAVIN-DEPENDENT THYMIDYLATE SYNTHASE"/>
    <property type="match status" value="1"/>
</dbReference>
<evidence type="ECO:0000313" key="2">
    <source>
        <dbReference type="Proteomes" id="UP000276170"/>
    </source>
</evidence>
<accession>A0A388T8R1</accession>
<dbReference type="GO" id="GO:0050797">
    <property type="term" value="F:thymidylate synthase (FAD) activity"/>
    <property type="evidence" value="ECO:0007669"/>
    <property type="project" value="InterPro"/>
</dbReference>
<dbReference type="InterPro" id="IPR036098">
    <property type="entry name" value="Thymidylate_synthase_ThyX_sf"/>
</dbReference>
<dbReference type="GO" id="GO:0050660">
    <property type="term" value="F:flavin adenine dinucleotide binding"/>
    <property type="evidence" value="ECO:0007669"/>
    <property type="project" value="InterPro"/>
</dbReference>